<dbReference type="EMBL" id="RXOL01000005">
    <property type="protein sequence ID" value="RVQ66026.1"/>
    <property type="molecule type" value="Genomic_DNA"/>
</dbReference>
<dbReference type="InterPro" id="IPR029063">
    <property type="entry name" value="SAM-dependent_MTases_sf"/>
</dbReference>
<proteinExistence type="predicted"/>
<dbReference type="RefSeq" id="WP_127613128.1">
    <property type="nucleotide sequence ID" value="NZ_RXOL01000005.1"/>
</dbReference>
<keyword evidence="2" id="KW-1185">Reference proteome</keyword>
<dbReference type="OrthoDB" id="116799at2"/>
<dbReference type="CDD" id="cd02440">
    <property type="entry name" value="AdoMet_MTases"/>
    <property type="match status" value="1"/>
</dbReference>
<dbReference type="PANTHER" id="PTHR43861">
    <property type="entry name" value="TRANS-ACONITATE 2-METHYLTRANSFERASE-RELATED"/>
    <property type="match status" value="1"/>
</dbReference>
<organism evidence="1 2">
    <name type="scientific">Croceicoccus ponticola</name>
    <dbReference type="NCBI Taxonomy" id="2217664"/>
    <lineage>
        <taxon>Bacteria</taxon>
        <taxon>Pseudomonadati</taxon>
        <taxon>Pseudomonadota</taxon>
        <taxon>Alphaproteobacteria</taxon>
        <taxon>Sphingomonadales</taxon>
        <taxon>Erythrobacteraceae</taxon>
        <taxon>Croceicoccus</taxon>
    </lineage>
</organism>
<reference evidence="1 2" key="1">
    <citation type="submission" date="2018-12" db="EMBL/GenBank/DDBJ databases">
        <title>Croceicoccus ponticola sp. nov., a lipolytic bacterium isolated from seawater.</title>
        <authorList>
            <person name="Yoon J.-H."/>
        </authorList>
    </citation>
    <scope>NUCLEOTIDE SEQUENCE [LARGE SCALE GENOMIC DNA]</scope>
    <source>
        <strain evidence="1 2">GM-16</strain>
    </source>
</reference>
<keyword evidence="1" id="KW-0489">Methyltransferase</keyword>
<dbReference type="Gene3D" id="3.40.50.150">
    <property type="entry name" value="Vaccinia Virus protein VP39"/>
    <property type="match status" value="1"/>
</dbReference>
<dbReference type="GO" id="GO:0008168">
    <property type="term" value="F:methyltransferase activity"/>
    <property type="evidence" value="ECO:0007669"/>
    <property type="project" value="UniProtKB-KW"/>
</dbReference>
<dbReference type="GO" id="GO:0032259">
    <property type="term" value="P:methylation"/>
    <property type="evidence" value="ECO:0007669"/>
    <property type="project" value="UniProtKB-KW"/>
</dbReference>
<name>A0A437GXR2_9SPHN</name>
<comment type="caution">
    <text evidence="1">The sequence shown here is derived from an EMBL/GenBank/DDBJ whole genome shotgun (WGS) entry which is preliminary data.</text>
</comment>
<keyword evidence="1" id="KW-0808">Transferase</keyword>
<dbReference type="Proteomes" id="UP000283003">
    <property type="component" value="Unassembled WGS sequence"/>
</dbReference>
<protein>
    <submittedName>
        <fullName evidence="1">Methyltransferase domain-containing protein</fullName>
    </submittedName>
</protein>
<dbReference type="SUPFAM" id="SSF53335">
    <property type="entry name" value="S-adenosyl-L-methionine-dependent methyltransferases"/>
    <property type="match status" value="1"/>
</dbReference>
<dbReference type="Pfam" id="PF13489">
    <property type="entry name" value="Methyltransf_23"/>
    <property type="match status" value="1"/>
</dbReference>
<gene>
    <name evidence="1" type="ORF">EKN06_11810</name>
</gene>
<evidence type="ECO:0000313" key="1">
    <source>
        <dbReference type="EMBL" id="RVQ66026.1"/>
    </source>
</evidence>
<sequence>MNVAHRQRIGRAFGAAGDYDGHAHVQRVVAESLADRIAAISLPAKARILEIGCGTGFLTRALIDRGVGGDWLVTDIAPAMVDRCRALVGDGERRRFAVLDGEHDLPEDDRYDLICSSLAMQWFDDQHAALGRMLGALTPGGHCLFTTLGAGSFAEWRAAHIVAGCEAGTLSFPSAETLKAMYPEAQRAEPVVDALIERHDSALDFMRALRAIGAHTPSREHRPLSPAKLRRVMAAFEAGGCSVTYEVVTCHFGRAERVA</sequence>
<dbReference type="AlphaFoldDB" id="A0A437GXR2"/>
<accession>A0A437GXR2</accession>
<evidence type="ECO:0000313" key="2">
    <source>
        <dbReference type="Proteomes" id="UP000283003"/>
    </source>
</evidence>